<dbReference type="AlphaFoldDB" id="A0A7H0VIR9"/>
<sequence>MKKSFSAILVAGGLLLSTGCEKILETPLQGTDLTEEEALQTKQDVLNVLQSCYDVTANVYNGRIQYLGELLSDNLAKPRSNEDLTEVFNHNTLFFNSTIGGIYADPYITAFRCNRILEIIDNFDFSTAERNEIVAEAKFLRAISQWEILRLFAQPYGFTSNNGHNGIIYKTRTFEEIVARSPVGVNYNEIIADLESALPNLRPSSDYYASQDAANGFLAKIHFQMGDYAQAAVYANAVIGSGRYSLGSSIDRFENDTVDVTEAIFSNTSRPEFGDFRSSGFGNYRSDLASPPEFFASREFYDIYAADTSDRRLKNFFELDESGDAPRVLVKKFNQEWFNVTILHLTDLKLLRAEALAESGGDLTVAIQDINDVRERAYGSNLNNLPTGSSASQIIEAARYERRIEMFGEGDRIQQIKRRGALEGEATEVRTHPWDCNGMVIQFPISEQTTKFELNPTGGC</sequence>
<proteinExistence type="inferred from homology"/>
<evidence type="ECO:0000256" key="5">
    <source>
        <dbReference type="ARBA" id="ARBA00023237"/>
    </source>
</evidence>
<reference evidence="8 9" key="1">
    <citation type="submission" date="2020-08" db="EMBL/GenBank/DDBJ databases">
        <title>Croceimicrobium hydrocarbonivorans gen. nov., sp. nov., a novel marine bacterium isolated from a bacterial consortium that degrades polyethylene terephthalate.</title>
        <authorList>
            <person name="Liu R."/>
        </authorList>
    </citation>
    <scope>NUCLEOTIDE SEQUENCE [LARGE SCALE GENOMIC DNA]</scope>
    <source>
        <strain evidence="8 9">A20-9</strain>
    </source>
</reference>
<dbReference type="KEGG" id="chyd:H4K34_07180"/>
<keyword evidence="3" id="KW-0732">Signal</keyword>
<evidence type="ECO:0000313" key="9">
    <source>
        <dbReference type="Proteomes" id="UP000516305"/>
    </source>
</evidence>
<dbReference type="InterPro" id="IPR011990">
    <property type="entry name" value="TPR-like_helical_dom_sf"/>
</dbReference>
<name>A0A7H0VIR9_9FLAO</name>
<evidence type="ECO:0000259" key="7">
    <source>
        <dbReference type="Pfam" id="PF14322"/>
    </source>
</evidence>
<dbReference type="Pfam" id="PF07980">
    <property type="entry name" value="SusD_RagB"/>
    <property type="match status" value="1"/>
</dbReference>
<dbReference type="EMBL" id="CP060139">
    <property type="protein sequence ID" value="QNR25617.1"/>
    <property type="molecule type" value="Genomic_DNA"/>
</dbReference>
<keyword evidence="9" id="KW-1185">Reference proteome</keyword>
<evidence type="ECO:0000256" key="4">
    <source>
        <dbReference type="ARBA" id="ARBA00023136"/>
    </source>
</evidence>
<keyword evidence="5" id="KW-0998">Cell outer membrane</keyword>
<dbReference type="RefSeq" id="WP_210760143.1">
    <property type="nucleotide sequence ID" value="NZ_CP060139.1"/>
</dbReference>
<dbReference type="Pfam" id="PF14322">
    <property type="entry name" value="SusD-like_3"/>
    <property type="match status" value="1"/>
</dbReference>
<feature type="domain" description="RagB/SusD" evidence="6">
    <location>
        <begin position="339"/>
        <end position="423"/>
    </location>
</feature>
<dbReference type="Gene3D" id="1.25.40.390">
    <property type="match status" value="1"/>
</dbReference>
<gene>
    <name evidence="8" type="ORF">H4K34_07180</name>
</gene>
<dbReference type="PROSITE" id="PS51257">
    <property type="entry name" value="PROKAR_LIPOPROTEIN"/>
    <property type="match status" value="1"/>
</dbReference>
<protein>
    <submittedName>
        <fullName evidence="8">RagB/SusD family nutrient uptake outer membrane protein</fullName>
    </submittedName>
</protein>
<dbReference type="CDD" id="cd08977">
    <property type="entry name" value="SusD"/>
    <property type="match status" value="1"/>
</dbReference>
<comment type="similarity">
    <text evidence="2">Belongs to the SusD family.</text>
</comment>
<evidence type="ECO:0000259" key="6">
    <source>
        <dbReference type="Pfam" id="PF07980"/>
    </source>
</evidence>
<feature type="domain" description="SusD-like N-terminal" evidence="7">
    <location>
        <begin position="35"/>
        <end position="221"/>
    </location>
</feature>
<evidence type="ECO:0000256" key="3">
    <source>
        <dbReference type="ARBA" id="ARBA00022729"/>
    </source>
</evidence>
<comment type="subcellular location">
    <subcellularLocation>
        <location evidence="1">Cell outer membrane</location>
    </subcellularLocation>
</comment>
<dbReference type="GO" id="GO:0009279">
    <property type="term" value="C:cell outer membrane"/>
    <property type="evidence" value="ECO:0007669"/>
    <property type="project" value="UniProtKB-SubCell"/>
</dbReference>
<dbReference type="SUPFAM" id="SSF48452">
    <property type="entry name" value="TPR-like"/>
    <property type="match status" value="1"/>
</dbReference>
<evidence type="ECO:0000256" key="1">
    <source>
        <dbReference type="ARBA" id="ARBA00004442"/>
    </source>
</evidence>
<dbReference type="InterPro" id="IPR033985">
    <property type="entry name" value="SusD-like_N"/>
</dbReference>
<evidence type="ECO:0000256" key="2">
    <source>
        <dbReference type="ARBA" id="ARBA00006275"/>
    </source>
</evidence>
<dbReference type="Proteomes" id="UP000516305">
    <property type="component" value="Chromosome"/>
</dbReference>
<organism evidence="8 9">
    <name type="scientific">Croceimicrobium hydrocarbonivorans</name>
    <dbReference type="NCBI Taxonomy" id="2761580"/>
    <lineage>
        <taxon>Bacteria</taxon>
        <taxon>Pseudomonadati</taxon>
        <taxon>Bacteroidota</taxon>
        <taxon>Flavobacteriia</taxon>
        <taxon>Flavobacteriales</taxon>
        <taxon>Owenweeksiaceae</taxon>
        <taxon>Croceimicrobium</taxon>
    </lineage>
</organism>
<dbReference type="InterPro" id="IPR012944">
    <property type="entry name" value="SusD_RagB_dom"/>
</dbReference>
<evidence type="ECO:0000313" key="8">
    <source>
        <dbReference type="EMBL" id="QNR25617.1"/>
    </source>
</evidence>
<keyword evidence="4" id="KW-0472">Membrane</keyword>
<accession>A0A7H0VIR9</accession>